<dbReference type="GO" id="GO:0046872">
    <property type="term" value="F:metal ion binding"/>
    <property type="evidence" value="ECO:0007669"/>
    <property type="project" value="UniProtKB-KW"/>
</dbReference>
<dbReference type="Gene3D" id="3.30.2020.30">
    <property type="match status" value="1"/>
</dbReference>
<evidence type="ECO:0000259" key="7">
    <source>
        <dbReference type="Pfam" id="PF02668"/>
    </source>
</evidence>
<sequence>MMIALRPTLRPPTPRALQAYNVISRLRPRARLSSSSSSFPSSSSTLTATPTPDALAVTLPNGAHASFSYRWLRDSCQCPACVHPSTRQKLHRTSDVPAGAAPLPGSVKAGADGVHLAWASEGEATGEHASFFPASFLAAHASPTALSAFHRDVRRELWDAASVSRSGDLYVPYAALNTDAGMLGAISQLERAGLLFVTGVPTRETGDAGCELRALVTRFGPLRNTFYGEVWDVKNVVNSTNIAYTNLYLGLHMDILEDARYFENPPRFQILHCLRNRVKGGTSLFVDALRAATTLRTADPAAFDILASTPVPFHYINAGHHLHRAHPTIALAPTPDPTTGQRAISHVNYSPPFQAPLPHDTPPAFFDALVAFVRLLEAPGTTFEYMLKEGDAVIFDNRSVLHARTAFSDPEVLVDEKGVEQTNRWLKGCYFEGDDMADRGRVLREKLGVEL</sequence>
<dbReference type="EMBL" id="SEOQ01000592">
    <property type="protein sequence ID" value="TFY59915.1"/>
    <property type="molecule type" value="Genomic_DNA"/>
</dbReference>
<dbReference type="STRING" id="205917.A0A4Y9YC56"/>
<keyword evidence="3" id="KW-0479">Metal-binding</keyword>
<evidence type="ECO:0000313" key="10">
    <source>
        <dbReference type="Proteomes" id="UP000298327"/>
    </source>
</evidence>
<evidence type="ECO:0000256" key="6">
    <source>
        <dbReference type="ARBA" id="ARBA00023004"/>
    </source>
</evidence>
<comment type="caution">
    <text evidence="9">The sequence shown here is derived from an EMBL/GenBank/DDBJ whole genome shotgun (WGS) entry which is preliminary data.</text>
</comment>
<dbReference type="Pfam" id="PF02668">
    <property type="entry name" value="TauD"/>
    <property type="match status" value="1"/>
</dbReference>
<dbReference type="InterPro" id="IPR010376">
    <property type="entry name" value="GBBH-like_N"/>
</dbReference>
<gene>
    <name evidence="9" type="ORF">EVG20_g7614</name>
</gene>
<dbReference type="PANTHER" id="PTHR10696">
    <property type="entry name" value="GAMMA-BUTYROBETAINE HYDROXYLASE-RELATED"/>
    <property type="match status" value="1"/>
</dbReference>
<feature type="domain" description="TauD/TfdA-like" evidence="7">
    <location>
        <begin position="183"/>
        <end position="430"/>
    </location>
</feature>
<evidence type="ECO:0000313" key="9">
    <source>
        <dbReference type="EMBL" id="TFY59915.1"/>
    </source>
</evidence>
<evidence type="ECO:0000259" key="8">
    <source>
        <dbReference type="Pfam" id="PF06155"/>
    </source>
</evidence>
<dbReference type="InterPro" id="IPR038492">
    <property type="entry name" value="GBBH-like_N_sf"/>
</dbReference>
<dbReference type="PANTHER" id="PTHR10696:SF25">
    <property type="entry name" value="OXIDOREDUCTASE AIM17-RELATED"/>
    <property type="match status" value="1"/>
</dbReference>
<dbReference type="InterPro" id="IPR042098">
    <property type="entry name" value="TauD-like_sf"/>
</dbReference>
<keyword evidence="4" id="KW-0223">Dioxygenase</keyword>
<dbReference type="Gene3D" id="3.60.130.10">
    <property type="entry name" value="Clavaminate synthase-like"/>
    <property type="match status" value="1"/>
</dbReference>
<dbReference type="InterPro" id="IPR050411">
    <property type="entry name" value="AlphaKG_dependent_hydroxylases"/>
</dbReference>
<comment type="cofactor">
    <cofactor evidence="1">
        <name>Fe(2+)</name>
        <dbReference type="ChEBI" id="CHEBI:29033"/>
    </cofactor>
</comment>
<feature type="domain" description="Gamma-butyrobetaine hydroxylase-like N-terminal" evidence="8">
    <location>
        <begin position="53"/>
        <end position="121"/>
    </location>
</feature>
<dbReference type="InterPro" id="IPR003819">
    <property type="entry name" value="TauD/TfdA-like"/>
</dbReference>
<dbReference type="GO" id="GO:0016706">
    <property type="term" value="F:2-oxoglutarate-dependent dioxygenase activity"/>
    <property type="evidence" value="ECO:0007669"/>
    <property type="project" value="UniProtKB-ARBA"/>
</dbReference>
<protein>
    <recommendedName>
        <fullName evidence="11">TauD/TfdA-like domain-containing protein</fullName>
    </recommendedName>
</protein>
<dbReference type="SUPFAM" id="SSF51197">
    <property type="entry name" value="Clavaminate synthase-like"/>
    <property type="match status" value="1"/>
</dbReference>
<dbReference type="OrthoDB" id="406634at2759"/>
<keyword evidence="6" id="KW-0408">Iron</keyword>
<evidence type="ECO:0000256" key="3">
    <source>
        <dbReference type="ARBA" id="ARBA00022723"/>
    </source>
</evidence>
<keyword evidence="5" id="KW-0560">Oxidoreductase</keyword>
<dbReference type="GO" id="GO:0005739">
    <property type="term" value="C:mitochondrion"/>
    <property type="evidence" value="ECO:0007669"/>
    <property type="project" value="TreeGrafter"/>
</dbReference>
<evidence type="ECO:0000256" key="1">
    <source>
        <dbReference type="ARBA" id="ARBA00001954"/>
    </source>
</evidence>
<dbReference type="CDD" id="cd00250">
    <property type="entry name" value="CAS_like"/>
    <property type="match status" value="1"/>
</dbReference>
<accession>A0A4Y9YC56</accession>
<keyword evidence="10" id="KW-1185">Reference proteome</keyword>
<comment type="similarity">
    <text evidence="2">Belongs to the gamma-BBH/TMLD family.</text>
</comment>
<reference evidence="9 10" key="1">
    <citation type="submission" date="2019-02" db="EMBL/GenBank/DDBJ databases">
        <title>Genome sequencing of the rare red list fungi Dentipellis fragilis.</title>
        <authorList>
            <person name="Buettner E."/>
            <person name="Kellner H."/>
        </authorList>
    </citation>
    <scope>NUCLEOTIDE SEQUENCE [LARGE SCALE GENOMIC DNA]</scope>
    <source>
        <strain evidence="9 10">DSM 105465</strain>
    </source>
</reference>
<name>A0A4Y9YC56_9AGAM</name>
<proteinExistence type="inferred from homology"/>
<evidence type="ECO:0000256" key="5">
    <source>
        <dbReference type="ARBA" id="ARBA00023002"/>
    </source>
</evidence>
<dbReference type="GO" id="GO:0045329">
    <property type="term" value="P:carnitine biosynthetic process"/>
    <property type="evidence" value="ECO:0007669"/>
    <property type="project" value="TreeGrafter"/>
</dbReference>
<dbReference type="Proteomes" id="UP000298327">
    <property type="component" value="Unassembled WGS sequence"/>
</dbReference>
<organism evidence="9 10">
    <name type="scientific">Dentipellis fragilis</name>
    <dbReference type="NCBI Taxonomy" id="205917"/>
    <lineage>
        <taxon>Eukaryota</taxon>
        <taxon>Fungi</taxon>
        <taxon>Dikarya</taxon>
        <taxon>Basidiomycota</taxon>
        <taxon>Agaricomycotina</taxon>
        <taxon>Agaricomycetes</taxon>
        <taxon>Russulales</taxon>
        <taxon>Hericiaceae</taxon>
        <taxon>Dentipellis</taxon>
    </lineage>
</organism>
<evidence type="ECO:0000256" key="4">
    <source>
        <dbReference type="ARBA" id="ARBA00022964"/>
    </source>
</evidence>
<dbReference type="Pfam" id="PF06155">
    <property type="entry name" value="GBBH-like_N"/>
    <property type="match status" value="1"/>
</dbReference>
<evidence type="ECO:0000256" key="2">
    <source>
        <dbReference type="ARBA" id="ARBA00008654"/>
    </source>
</evidence>
<evidence type="ECO:0008006" key="11">
    <source>
        <dbReference type="Google" id="ProtNLM"/>
    </source>
</evidence>
<dbReference type="AlphaFoldDB" id="A0A4Y9YC56"/>